<evidence type="ECO:0000256" key="1">
    <source>
        <dbReference type="ARBA" id="ARBA00004948"/>
    </source>
</evidence>
<dbReference type="AlphaFoldDB" id="A0A934M2Y8"/>
<dbReference type="InterPro" id="IPR036206">
    <property type="entry name" value="ThiamineP_synth_sf"/>
</dbReference>
<keyword evidence="2" id="KW-0784">Thiamine biosynthesis</keyword>
<comment type="caution">
    <text evidence="4">The sequence shown here is derived from an EMBL/GenBank/DDBJ whole genome shotgun (WGS) entry which is preliminary data.</text>
</comment>
<dbReference type="SUPFAM" id="SSF51391">
    <property type="entry name" value="Thiamin phosphate synthase"/>
    <property type="match status" value="1"/>
</dbReference>
<keyword evidence="5" id="KW-1185">Reference proteome</keyword>
<dbReference type="PANTHER" id="PTHR20857:SF15">
    <property type="entry name" value="THIAMINE-PHOSPHATE SYNTHASE"/>
    <property type="match status" value="1"/>
</dbReference>
<evidence type="ECO:0000259" key="3">
    <source>
        <dbReference type="Pfam" id="PF02581"/>
    </source>
</evidence>
<dbReference type="GO" id="GO:0005737">
    <property type="term" value="C:cytoplasm"/>
    <property type="evidence" value="ECO:0007669"/>
    <property type="project" value="TreeGrafter"/>
</dbReference>
<protein>
    <submittedName>
        <fullName evidence="4">Thiamine phosphate synthase</fullName>
    </submittedName>
</protein>
<evidence type="ECO:0000313" key="5">
    <source>
        <dbReference type="Proteomes" id="UP000622687"/>
    </source>
</evidence>
<sequence length="200" mass="21948">MFQLKGNKKIYVVTNRKLIREGSICDVVERCAKMGADGVILREKDLGYEELKDIALGVRNITQKYNIPLIVNGNIDVAMDIKADGFHSSFQAFKNIAEKMGVEKRIKRRESKFIFGVSIHKLEEALEAEKLGADYLIAGNIFETDCKPGLESKGVEFLSIICSSVSIPVIAIGGINIDNIKNVLAAGAYGAAVMSYAMKI</sequence>
<gene>
    <name evidence="4" type="ORF">I6U51_07840</name>
</gene>
<dbReference type="Gene3D" id="3.20.20.70">
    <property type="entry name" value="Aldolase class I"/>
    <property type="match status" value="1"/>
</dbReference>
<dbReference type="InterPro" id="IPR022998">
    <property type="entry name" value="ThiamineP_synth_TenI"/>
</dbReference>
<dbReference type="Proteomes" id="UP000622687">
    <property type="component" value="Unassembled WGS sequence"/>
</dbReference>
<dbReference type="GO" id="GO:0004789">
    <property type="term" value="F:thiamine-phosphate diphosphorylase activity"/>
    <property type="evidence" value="ECO:0007669"/>
    <property type="project" value="TreeGrafter"/>
</dbReference>
<dbReference type="CDD" id="cd00564">
    <property type="entry name" value="TMP_TenI"/>
    <property type="match status" value="1"/>
</dbReference>
<organism evidence="4 5">
    <name type="scientific">Clostridium aciditolerans</name>
    <dbReference type="NCBI Taxonomy" id="339861"/>
    <lineage>
        <taxon>Bacteria</taxon>
        <taxon>Bacillati</taxon>
        <taxon>Bacillota</taxon>
        <taxon>Clostridia</taxon>
        <taxon>Eubacteriales</taxon>
        <taxon>Clostridiaceae</taxon>
        <taxon>Clostridium</taxon>
    </lineage>
</organism>
<evidence type="ECO:0000256" key="2">
    <source>
        <dbReference type="ARBA" id="ARBA00022977"/>
    </source>
</evidence>
<proteinExistence type="predicted"/>
<dbReference type="InterPro" id="IPR013785">
    <property type="entry name" value="Aldolase_TIM"/>
</dbReference>
<reference evidence="4" key="1">
    <citation type="submission" date="2020-12" db="EMBL/GenBank/DDBJ databases">
        <title>Clostridium thailandense sp. nov., a novel acetogenic bacterium isolated from peat land soil in Thailand.</title>
        <authorList>
            <person name="Chaikitkaew S."/>
            <person name="Birkeland N.K."/>
        </authorList>
    </citation>
    <scope>NUCLEOTIDE SEQUENCE</scope>
    <source>
        <strain evidence="4">DSM 17425</strain>
    </source>
</reference>
<comment type="pathway">
    <text evidence="1">Cofactor biosynthesis; thiamine diphosphate biosynthesis.</text>
</comment>
<evidence type="ECO:0000313" key="4">
    <source>
        <dbReference type="EMBL" id="MBI6872622.1"/>
    </source>
</evidence>
<name>A0A934M2Y8_9CLOT</name>
<dbReference type="EMBL" id="JAEEGB010000007">
    <property type="protein sequence ID" value="MBI6872622.1"/>
    <property type="molecule type" value="Genomic_DNA"/>
</dbReference>
<dbReference type="GO" id="GO:0009228">
    <property type="term" value="P:thiamine biosynthetic process"/>
    <property type="evidence" value="ECO:0007669"/>
    <property type="project" value="UniProtKB-KW"/>
</dbReference>
<dbReference type="Pfam" id="PF02581">
    <property type="entry name" value="TMP-TENI"/>
    <property type="match status" value="1"/>
</dbReference>
<accession>A0A934M2Y8</accession>
<dbReference type="PANTHER" id="PTHR20857">
    <property type="entry name" value="THIAMINE-PHOSPHATE PYROPHOSPHORYLASE"/>
    <property type="match status" value="1"/>
</dbReference>
<feature type="domain" description="Thiamine phosphate synthase/TenI" evidence="3">
    <location>
        <begin position="10"/>
        <end position="195"/>
    </location>
</feature>